<dbReference type="GO" id="GO:0003700">
    <property type="term" value="F:DNA-binding transcription factor activity"/>
    <property type="evidence" value="ECO:0007669"/>
    <property type="project" value="InterPro"/>
</dbReference>
<organism evidence="5 6">
    <name type="scientific">Eubacterium barkeri</name>
    <name type="common">Clostridium barkeri</name>
    <dbReference type="NCBI Taxonomy" id="1528"/>
    <lineage>
        <taxon>Bacteria</taxon>
        <taxon>Bacillati</taxon>
        <taxon>Bacillota</taxon>
        <taxon>Clostridia</taxon>
        <taxon>Eubacteriales</taxon>
        <taxon>Eubacteriaceae</taxon>
        <taxon>Eubacterium</taxon>
    </lineage>
</organism>
<proteinExistence type="predicted"/>
<feature type="domain" description="HTH araC/xylS-type" evidence="4">
    <location>
        <begin position="249"/>
        <end position="349"/>
    </location>
</feature>
<dbReference type="Proteomes" id="UP000199652">
    <property type="component" value="Unassembled WGS sequence"/>
</dbReference>
<accession>A0A1H3I7H8</accession>
<sequence>MATLKNIIALEFNHIESQVFSRYFHSEGDLNYLGNYRIASGLWNTTYPHDIVLINISSDNYRNCVSFLRHYPRTSDCQIFFTANTYFDQLTQLVQTNANAQIMMKPLRWDCLLSSITEVQTPVPSLGLGTKKNSSQYLSLINTFISCTNKEIDLWIDTTLEMILPDGEIDCDDALSNCKKFVSYFIYTLTRDLDADLVIRLSQNYNDFLHSIKSICRTKALIRLMERFLHCCYNAFHPSYVSLDEERISDLKTKISHYVDAEIDFSLESIAQEMHISTSYLSRMFNKIEKVNYKDYILQLRLEKACQLLSNTNQTVEEIALHCGYRESSSFSRAFKGYHHLSPINYRKQQTSR</sequence>
<dbReference type="GO" id="GO:0043565">
    <property type="term" value="F:sequence-specific DNA binding"/>
    <property type="evidence" value="ECO:0007669"/>
    <property type="project" value="InterPro"/>
</dbReference>
<evidence type="ECO:0000256" key="2">
    <source>
        <dbReference type="ARBA" id="ARBA00023125"/>
    </source>
</evidence>
<keyword evidence="3" id="KW-0804">Transcription</keyword>
<evidence type="ECO:0000256" key="1">
    <source>
        <dbReference type="ARBA" id="ARBA00023015"/>
    </source>
</evidence>
<dbReference type="AlphaFoldDB" id="A0A1H3I7H8"/>
<protein>
    <submittedName>
        <fullName evidence="5">AraC-type DNA-binding protein</fullName>
    </submittedName>
</protein>
<dbReference type="RefSeq" id="WP_090246518.1">
    <property type="nucleotide sequence ID" value="NZ_FNOU01000021.1"/>
</dbReference>
<dbReference type="STRING" id="1528.SAMN04488579_12144"/>
<dbReference type="InterPro" id="IPR009057">
    <property type="entry name" value="Homeodomain-like_sf"/>
</dbReference>
<reference evidence="6" key="1">
    <citation type="submission" date="2016-10" db="EMBL/GenBank/DDBJ databases">
        <authorList>
            <person name="Varghese N."/>
            <person name="Submissions S."/>
        </authorList>
    </citation>
    <scope>NUCLEOTIDE SEQUENCE [LARGE SCALE GENOMIC DNA]</scope>
    <source>
        <strain evidence="6">VPI 5359</strain>
    </source>
</reference>
<dbReference type="Pfam" id="PF12833">
    <property type="entry name" value="HTH_18"/>
    <property type="match status" value="1"/>
</dbReference>
<evidence type="ECO:0000313" key="6">
    <source>
        <dbReference type="Proteomes" id="UP000199652"/>
    </source>
</evidence>
<keyword evidence="2 5" id="KW-0238">DNA-binding</keyword>
<evidence type="ECO:0000313" key="5">
    <source>
        <dbReference type="EMBL" id="SDY23620.1"/>
    </source>
</evidence>
<evidence type="ECO:0000259" key="4">
    <source>
        <dbReference type="PROSITE" id="PS01124"/>
    </source>
</evidence>
<dbReference type="PANTHER" id="PTHR43280">
    <property type="entry name" value="ARAC-FAMILY TRANSCRIPTIONAL REGULATOR"/>
    <property type="match status" value="1"/>
</dbReference>
<dbReference type="Gene3D" id="1.10.10.60">
    <property type="entry name" value="Homeodomain-like"/>
    <property type="match status" value="2"/>
</dbReference>
<dbReference type="InterPro" id="IPR018060">
    <property type="entry name" value="HTH_AraC"/>
</dbReference>
<name>A0A1H3I7H8_EUBBA</name>
<gene>
    <name evidence="5" type="ORF">SAMN04488579_12144</name>
</gene>
<dbReference type="PROSITE" id="PS01124">
    <property type="entry name" value="HTH_ARAC_FAMILY_2"/>
    <property type="match status" value="1"/>
</dbReference>
<dbReference type="PANTHER" id="PTHR43280:SF28">
    <property type="entry name" value="HTH-TYPE TRANSCRIPTIONAL ACTIVATOR RHAS"/>
    <property type="match status" value="1"/>
</dbReference>
<dbReference type="SMART" id="SM00342">
    <property type="entry name" value="HTH_ARAC"/>
    <property type="match status" value="1"/>
</dbReference>
<evidence type="ECO:0000256" key="3">
    <source>
        <dbReference type="ARBA" id="ARBA00023163"/>
    </source>
</evidence>
<dbReference type="OrthoDB" id="9794370at2"/>
<keyword evidence="1" id="KW-0805">Transcription regulation</keyword>
<dbReference type="EMBL" id="FNOU01000021">
    <property type="protein sequence ID" value="SDY23620.1"/>
    <property type="molecule type" value="Genomic_DNA"/>
</dbReference>
<keyword evidence="6" id="KW-1185">Reference proteome</keyword>
<dbReference type="SUPFAM" id="SSF46689">
    <property type="entry name" value="Homeodomain-like"/>
    <property type="match status" value="1"/>
</dbReference>